<dbReference type="Pfam" id="PF01523">
    <property type="entry name" value="PmbA_TldD_1st"/>
    <property type="match status" value="1"/>
</dbReference>
<evidence type="ECO:0000313" key="6">
    <source>
        <dbReference type="Proteomes" id="UP000177187"/>
    </source>
</evidence>
<dbReference type="PANTHER" id="PTHR43666:SF1">
    <property type="entry name" value="CONSERVED PROTEIN"/>
    <property type="match status" value="1"/>
</dbReference>
<accession>A0A1F5F4E5</accession>
<feature type="domain" description="Metalloprotease TldD/E N-terminal" evidence="2">
    <location>
        <begin position="36"/>
        <end position="89"/>
    </location>
</feature>
<comment type="caution">
    <text evidence="5">The sequence shown here is derived from an EMBL/GenBank/DDBJ whole genome shotgun (WGS) entry which is preliminary data.</text>
</comment>
<reference evidence="5 6" key="1">
    <citation type="journal article" date="2016" name="Nat. Commun.">
        <title>Thousands of microbial genomes shed light on interconnected biogeochemical processes in an aquifer system.</title>
        <authorList>
            <person name="Anantharaman K."/>
            <person name="Brown C.T."/>
            <person name="Hug L.A."/>
            <person name="Sharon I."/>
            <person name="Castelle C.J."/>
            <person name="Probst A.J."/>
            <person name="Thomas B.C."/>
            <person name="Singh A."/>
            <person name="Wilkins M.J."/>
            <person name="Karaoz U."/>
            <person name="Brodie E.L."/>
            <person name="Williams K.H."/>
            <person name="Hubbard S.S."/>
            <person name="Banfield J.F."/>
        </authorList>
    </citation>
    <scope>NUCLEOTIDE SEQUENCE [LARGE SCALE GENOMIC DNA]</scope>
</reference>
<organism evidence="5 6">
    <name type="scientific">Candidatus Coatesbacteria bacterium RBG_13_66_14</name>
    <dbReference type="NCBI Taxonomy" id="1817816"/>
    <lineage>
        <taxon>Bacteria</taxon>
        <taxon>Candidatus Coatesiibacteriota</taxon>
    </lineage>
</organism>
<dbReference type="GO" id="GO:0008237">
    <property type="term" value="F:metallopeptidase activity"/>
    <property type="evidence" value="ECO:0007669"/>
    <property type="project" value="InterPro"/>
</dbReference>
<dbReference type="InterPro" id="IPR045570">
    <property type="entry name" value="Metalloprtase-TldD/E_cen_dom"/>
</dbReference>
<comment type="similarity">
    <text evidence="1">Belongs to the peptidase U62 family.</text>
</comment>
<proteinExistence type="inferred from homology"/>
<feature type="domain" description="Metalloprotease TldD/E C-terminal" evidence="3">
    <location>
        <begin position="221"/>
        <end position="443"/>
    </location>
</feature>
<dbReference type="InterPro" id="IPR035068">
    <property type="entry name" value="TldD/PmbA_N"/>
</dbReference>
<dbReference type="PANTHER" id="PTHR43666">
    <property type="entry name" value="TLDD PROTEIN"/>
    <property type="match status" value="1"/>
</dbReference>
<protein>
    <recommendedName>
        <fullName evidence="7">TldD/PmbA family protein</fullName>
    </recommendedName>
</protein>
<gene>
    <name evidence="5" type="ORF">A2Y64_05930</name>
</gene>
<dbReference type="Proteomes" id="UP000177187">
    <property type="component" value="Unassembled WGS sequence"/>
</dbReference>
<feature type="domain" description="Metalloprotease TldD/E central" evidence="4">
    <location>
        <begin position="131"/>
        <end position="208"/>
    </location>
</feature>
<dbReference type="GO" id="GO:0006508">
    <property type="term" value="P:proteolysis"/>
    <property type="evidence" value="ECO:0007669"/>
    <property type="project" value="InterPro"/>
</dbReference>
<evidence type="ECO:0000313" key="5">
    <source>
        <dbReference type="EMBL" id="OGD74214.1"/>
    </source>
</evidence>
<dbReference type="InterPro" id="IPR002510">
    <property type="entry name" value="Metalloprtase-TldD/E_N"/>
</dbReference>
<dbReference type="Gene3D" id="3.30.2290.10">
    <property type="entry name" value="PmbA/TldD superfamily"/>
    <property type="match status" value="1"/>
</dbReference>
<dbReference type="InterPro" id="IPR045569">
    <property type="entry name" value="Metalloprtase-TldD/E_C"/>
</dbReference>
<dbReference type="Pfam" id="PF19290">
    <property type="entry name" value="PmbA_TldD_2nd"/>
    <property type="match status" value="1"/>
</dbReference>
<evidence type="ECO:0000259" key="3">
    <source>
        <dbReference type="Pfam" id="PF19289"/>
    </source>
</evidence>
<dbReference type="SUPFAM" id="SSF111283">
    <property type="entry name" value="Putative modulator of DNA gyrase, PmbA/TldD"/>
    <property type="match status" value="1"/>
</dbReference>
<dbReference type="EMBL" id="MFAF01000105">
    <property type="protein sequence ID" value="OGD74214.1"/>
    <property type="molecule type" value="Genomic_DNA"/>
</dbReference>
<name>A0A1F5F4E5_9BACT</name>
<sequence>MMLGRDRALETLSRAVELGGADGLEAALFALDTNLTRFANSYIHQNVSKRDAAVTVRAVVDSNRVGMVTTNDLSDSGLARAVEGAAAAAGIVPPNPRFPGLSEPREFPEVEAWVEETHRAEAMFRAAEVAKIIAAGDEYGFDASGAYVTGGNEVALVNSEGLEAYHCGTRAAVNTTILSRTSAGWSADDSKDVRELDAAAIGRRATEKCRDGQHPTDLDPAEYDVIVEHRGVAGLLGMMGYIGFNGLAFAEGRSFAVDKLGEKLFDEKFTLVDDAADPSGSPLPFDFEGMPKQRVALVEAGVLKAVVHDRTSAKMVGTESTGHGLPPGNNYGAVPMNLFMAGGDSSLEEMIASTERGLLVTHFHYLNPFLDPMNLLFTGMTRDGTFLIEDGKIARPVKNLRFTESMLRAFSRIESLSADTLLTAEDFSSFRVPAVKFKGFRFTSATEF</sequence>
<dbReference type="Pfam" id="PF19289">
    <property type="entry name" value="PmbA_TldD_3rd"/>
    <property type="match status" value="1"/>
</dbReference>
<evidence type="ECO:0008006" key="7">
    <source>
        <dbReference type="Google" id="ProtNLM"/>
    </source>
</evidence>
<evidence type="ECO:0000256" key="1">
    <source>
        <dbReference type="ARBA" id="ARBA00005836"/>
    </source>
</evidence>
<evidence type="ECO:0000259" key="2">
    <source>
        <dbReference type="Pfam" id="PF01523"/>
    </source>
</evidence>
<evidence type="ECO:0000259" key="4">
    <source>
        <dbReference type="Pfam" id="PF19290"/>
    </source>
</evidence>
<dbReference type="InterPro" id="IPR036059">
    <property type="entry name" value="TldD/PmbA_sf"/>
</dbReference>
<dbReference type="AlphaFoldDB" id="A0A1F5F4E5"/>